<dbReference type="Gene3D" id="1.10.357.10">
    <property type="entry name" value="Tetracycline Repressor, domain 2"/>
    <property type="match status" value="1"/>
</dbReference>
<evidence type="ECO:0000313" key="1">
    <source>
        <dbReference type="EMBL" id="CAB4813831.1"/>
    </source>
</evidence>
<dbReference type="EMBL" id="CAFAAI010000358">
    <property type="protein sequence ID" value="CAB4813831.1"/>
    <property type="molecule type" value="Genomic_DNA"/>
</dbReference>
<protein>
    <submittedName>
        <fullName evidence="1">Unannotated protein</fullName>
    </submittedName>
</protein>
<accession>A0A6J6YWM3</accession>
<dbReference type="AlphaFoldDB" id="A0A6J6YWM3"/>
<organism evidence="1">
    <name type="scientific">freshwater metagenome</name>
    <dbReference type="NCBI Taxonomy" id="449393"/>
    <lineage>
        <taxon>unclassified sequences</taxon>
        <taxon>metagenomes</taxon>
        <taxon>ecological metagenomes</taxon>
    </lineage>
</organism>
<gene>
    <name evidence="1" type="ORF">UFOPK2992_01754</name>
</gene>
<proteinExistence type="predicted"/>
<reference evidence="1" key="1">
    <citation type="submission" date="2020-05" db="EMBL/GenBank/DDBJ databases">
        <authorList>
            <person name="Chiriac C."/>
            <person name="Salcher M."/>
            <person name="Ghai R."/>
            <person name="Kavagutti S V."/>
        </authorList>
    </citation>
    <scope>NUCLEOTIDE SEQUENCE</scope>
</reference>
<name>A0A6J6YWM3_9ZZZZ</name>
<dbReference type="SUPFAM" id="SSF46689">
    <property type="entry name" value="Homeodomain-like"/>
    <property type="match status" value="1"/>
</dbReference>
<dbReference type="InterPro" id="IPR009057">
    <property type="entry name" value="Homeodomain-like_sf"/>
</dbReference>
<sequence length="207" mass="23087">MPAPTHPSADLGEDKDGRAVRRDRNVQLAVNAARELFEETMRVPTIEEVSIRSGLSVRSMYRYFADIQELSDEVVRLVQDEARAISTLPDPAGISLAERVEAIARLRVSLYEVVKGTFLANAARLIVSGESQPAGAAIRAQMLRQFSNQFAQELLPLDETERRCAIESGHALCTMEFVDILMRWRSMTSDEAVETIKYGFTKILTAV</sequence>